<accession>A0ABQ3WMU2</accession>
<gene>
    <name evidence="2" type="ORF">Aca07nite_48090</name>
</gene>
<feature type="region of interest" description="Disordered" evidence="1">
    <location>
        <begin position="54"/>
        <end position="104"/>
    </location>
</feature>
<reference evidence="2" key="1">
    <citation type="submission" date="2021-01" db="EMBL/GenBank/DDBJ databases">
        <title>Whole genome shotgun sequence of Actinoplanes capillaceus NBRC 16408.</title>
        <authorList>
            <person name="Komaki H."/>
            <person name="Tamura T."/>
        </authorList>
    </citation>
    <scope>NUCLEOTIDE SEQUENCE [LARGE SCALE GENOMIC DNA]</scope>
    <source>
        <strain evidence="2">NBRC 16408</strain>
    </source>
</reference>
<dbReference type="EMBL" id="BOMF01000092">
    <property type="protein sequence ID" value="GID47534.1"/>
    <property type="molecule type" value="Genomic_DNA"/>
</dbReference>
<organism evidence="2">
    <name type="scientific">Actinoplanes campanulatus</name>
    <dbReference type="NCBI Taxonomy" id="113559"/>
    <lineage>
        <taxon>Bacteria</taxon>
        <taxon>Bacillati</taxon>
        <taxon>Actinomycetota</taxon>
        <taxon>Actinomycetes</taxon>
        <taxon>Micromonosporales</taxon>
        <taxon>Micromonosporaceae</taxon>
        <taxon>Actinoplanes</taxon>
    </lineage>
</organism>
<comment type="caution">
    <text evidence="2">The sequence shown here is derived from an EMBL/GenBank/DDBJ whole genome shotgun (WGS) entry which is preliminary data.</text>
</comment>
<sequence>MPVHPRCRLVAIRSPASSRLDQILANLISNAAKYGGGVDTIDVTDRARRAIGIPRPPLRPFRPRRITAGKAPAPAWASTSSANSPAPTVETYATAPHPGEGRSS</sequence>
<feature type="compositionally biased region" description="Low complexity" evidence="1">
    <location>
        <begin position="71"/>
        <end position="87"/>
    </location>
</feature>
<evidence type="ECO:0000313" key="2">
    <source>
        <dbReference type="EMBL" id="GID47534.1"/>
    </source>
</evidence>
<evidence type="ECO:0000256" key="1">
    <source>
        <dbReference type="SAM" id="MobiDB-lite"/>
    </source>
</evidence>
<name>A0ABQ3WMU2_9ACTN</name>
<protein>
    <recommendedName>
        <fullName evidence="3">Histidine kinase-, DNA gyrase B-, and HSP90-like ATPase</fullName>
    </recommendedName>
</protein>
<proteinExistence type="predicted"/>
<evidence type="ECO:0008006" key="3">
    <source>
        <dbReference type="Google" id="ProtNLM"/>
    </source>
</evidence>